<reference evidence="2" key="2">
    <citation type="submission" date="2020-05" db="UniProtKB">
        <authorList>
            <consortium name="EnsemblMetazoa"/>
        </authorList>
    </citation>
    <scope>IDENTIFICATION</scope>
    <source>
        <strain evidence="2">A-37</strain>
    </source>
</reference>
<dbReference type="EnsemblMetazoa" id="ACUA007067-RA">
    <property type="protein sequence ID" value="ACUA007067-PA"/>
    <property type="gene ID" value="ACUA007067"/>
</dbReference>
<feature type="region of interest" description="Disordered" evidence="1">
    <location>
        <begin position="58"/>
        <end position="112"/>
    </location>
</feature>
<dbReference type="Proteomes" id="UP000075883">
    <property type="component" value="Unassembled WGS sequence"/>
</dbReference>
<dbReference type="EMBL" id="AXCM01003792">
    <property type="status" value="NOT_ANNOTATED_CDS"/>
    <property type="molecule type" value="Genomic_DNA"/>
</dbReference>
<sequence length="112" mass="12146">MPARPQSLDVRSRCNASFAGRVHCTNFSFGGGSLEVMQSSPYCFATMVGGRQTLAPLSAEMSQTSPDSQSESCRHSSPYFRPYSGMHVPLTEMGESCGGEERSKQRRDGGET</sequence>
<feature type="compositionally biased region" description="Polar residues" evidence="1">
    <location>
        <begin position="60"/>
        <end position="71"/>
    </location>
</feature>
<dbReference type="VEuPathDB" id="VectorBase:ACUA007067"/>
<keyword evidence="3" id="KW-1185">Reference proteome</keyword>
<accession>A0A182M1C8</accession>
<evidence type="ECO:0000313" key="3">
    <source>
        <dbReference type="Proteomes" id="UP000075883"/>
    </source>
</evidence>
<reference evidence="3" key="1">
    <citation type="submission" date="2013-09" db="EMBL/GenBank/DDBJ databases">
        <title>The Genome Sequence of Anopheles culicifacies species A.</title>
        <authorList>
            <consortium name="The Broad Institute Genomics Platform"/>
            <person name="Neafsey D.E."/>
            <person name="Besansky N."/>
            <person name="Howell P."/>
            <person name="Walton C."/>
            <person name="Young S.K."/>
            <person name="Zeng Q."/>
            <person name="Gargeya S."/>
            <person name="Fitzgerald M."/>
            <person name="Haas B."/>
            <person name="Abouelleil A."/>
            <person name="Allen A.W."/>
            <person name="Alvarado L."/>
            <person name="Arachchi H.M."/>
            <person name="Berlin A.M."/>
            <person name="Chapman S.B."/>
            <person name="Gainer-Dewar J."/>
            <person name="Goldberg J."/>
            <person name="Griggs A."/>
            <person name="Gujja S."/>
            <person name="Hansen M."/>
            <person name="Howarth C."/>
            <person name="Imamovic A."/>
            <person name="Ireland A."/>
            <person name="Larimer J."/>
            <person name="McCowan C."/>
            <person name="Murphy C."/>
            <person name="Pearson M."/>
            <person name="Poon T.W."/>
            <person name="Priest M."/>
            <person name="Roberts A."/>
            <person name="Saif S."/>
            <person name="Shea T."/>
            <person name="Sisk P."/>
            <person name="Sykes S."/>
            <person name="Wortman J."/>
            <person name="Nusbaum C."/>
            <person name="Birren B."/>
        </authorList>
    </citation>
    <scope>NUCLEOTIDE SEQUENCE [LARGE SCALE GENOMIC DNA]</scope>
    <source>
        <strain evidence="3">A-37</strain>
    </source>
</reference>
<protein>
    <submittedName>
        <fullName evidence="2">Uncharacterized protein</fullName>
    </submittedName>
</protein>
<dbReference type="AlphaFoldDB" id="A0A182M1C8"/>
<evidence type="ECO:0000313" key="2">
    <source>
        <dbReference type="EnsemblMetazoa" id="ACUA007067-PA"/>
    </source>
</evidence>
<feature type="compositionally biased region" description="Basic and acidic residues" evidence="1">
    <location>
        <begin position="99"/>
        <end position="112"/>
    </location>
</feature>
<name>A0A182M1C8_9DIPT</name>
<proteinExistence type="predicted"/>
<organism evidence="2 3">
    <name type="scientific">Anopheles culicifacies</name>
    <dbReference type="NCBI Taxonomy" id="139723"/>
    <lineage>
        <taxon>Eukaryota</taxon>
        <taxon>Metazoa</taxon>
        <taxon>Ecdysozoa</taxon>
        <taxon>Arthropoda</taxon>
        <taxon>Hexapoda</taxon>
        <taxon>Insecta</taxon>
        <taxon>Pterygota</taxon>
        <taxon>Neoptera</taxon>
        <taxon>Endopterygota</taxon>
        <taxon>Diptera</taxon>
        <taxon>Nematocera</taxon>
        <taxon>Culicoidea</taxon>
        <taxon>Culicidae</taxon>
        <taxon>Anophelinae</taxon>
        <taxon>Anopheles</taxon>
        <taxon>culicifacies species complex</taxon>
    </lineage>
</organism>
<evidence type="ECO:0000256" key="1">
    <source>
        <dbReference type="SAM" id="MobiDB-lite"/>
    </source>
</evidence>